<dbReference type="InterPro" id="IPR022158">
    <property type="entry name" value="Inositol_phosphatase"/>
</dbReference>
<proteinExistence type="inferred from homology"/>
<gene>
    <name evidence="3" type="ORF">L798_13471</name>
</gene>
<dbReference type="eggNOG" id="ENOG502QTYQ">
    <property type="taxonomic scope" value="Eukaryota"/>
</dbReference>
<feature type="domain" description="HSac2" evidence="2">
    <location>
        <begin position="132"/>
        <end position="282"/>
    </location>
</feature>
<name>A0A067QS48_ZOONE</name>
<dbReference type="Pfam" id="PF12456">
    <property type="entry name" value="hSac2"/>
    <property type="match status" value="1"/>
</dbReference>
<evidence type="ECO:0000256" key="1">
    <source>
        <dbReference type="ARBA" id="ARBA00009163"/>
    </source>
</evidence>
<dbReference type="OMA" id="FIMLNCE"/>
<dbReference type="PROSITE" id="PS51791">
    <property type="entry name" value="HSAC2"/>
    <property type="match status" value="1"/>
</dbReference>
<dbReference type="PANTHER" id="PTHR31108:SF1">
    <property type="entry name" value="HSAC2 DOMAIN-CONTAINING PROTEIN"/>
    <property type="match status" value="1"/>
</dbReference>
<dbReference type="InterPro" id="IPR040242">
    <property type="entry name" value="TPRG1-like"/>
</dbReference>
<reference evidence="3 4" key="1">
    <citation type="journal article" date="2014" name="Nat. Commun.">
        <title>Molecular traces of alternative social organization in a termite genome.</title>
        <authorList>
            <person name="Terrapon N."/>
            <person name="Li C."/>
            <person name="Robertson H.M."/>
            <person name="Ji L."/>
            <person name="Meng X."/>
            <person name="Booth W."/>
            <person name="Chen Z."/>
            <person name="Childers C.P."/>
            <person name="Glastad K.M."/>
            <person name="Gokhale K."/>
            <person name="Gowin J."/>
            <person name="Gronenberg W."/>
            <person name="Hermansen R.A."/>
            <person name="Hu H."/>
            <person name="Hunt B.G."/>
            <person name="Huylmans A.K."/>
            <person name="Khalil S.M."/>
            <person name="Mitchell R.D."/>
            <person name="Munoz-Torres M.C."/>
            <person name="Mustard J.A."/>
            <person name="Pan H."/>
            <person name="Reese J.T."/>
            <person name="Scharf M.E."/>
            <person name="Sun F."/>
            <person name="Vogel H."/>
            <person name="Xiao J."/>
            <person name="Yang W."/>
            <person name="Yang Z."/>
            <person name="Yang Z."/>
            <person name="Zhou J."/>
            <person name="Zhu J."/>
            <person name="Brent C.S."/>
            <person name="Elsik C.G."/>
            <person name="Goodisman M.A."/>
            <person name="Liberles D.A."/>
            <person name="Roe R.M."/>
            <person name="Vargo E.L."/>
            <person name="Vilcinskas A."/>
            <person name="Wang J."/>
            <person name="Bornberg-Bauer E."/>
            <person name="Korb J."/>
            <person name="Zhang G."/>
            <person name="Liebig J."/>
        </authorList>
    </citation>
    <scope>NUCLEOTIDE SEQUENCE [LARGE SCALE GENOMIC DNA]</scope>
    <source>
        <tissue evidence="3">Whole organism</tissue>
    </source>
</reference>
<evidence type="ECO:0000259" key="2">
    <source>
        <dbReference type="PROSITE" id="PS51791"/>
    </source>
</evidence>
<dbReference type="STRING" id="136037.A0A067QS48"/>
<evidence type="ECO:0000313" key="3">
    <source>
        <dbReference type="EMBL" id="KDR12422.1"/>
    </source>
</evidence>
<dbReference type="InParanoid" id="A0A067QS48"/>
<organism evidence="3 4">
    <name type="scientific">Zootermopsis nevadensis</name>
    <name type="common">Dampwood termite</name>
    <dbReference type="NCBI Taxonomy" id="136037"/>
    <lineage>
        <taxon>Eukaryota</taxon>
        <taxon>Metazoa</taxon>
        <taxon>Ecdysozoa</taxon>
        <taxon>Arthropoda</taxon>
        <taxon>Hexapoda</taxon>
        <taxon>Insecta</taxon>
        <taxon>Pterygota</taxon>
        <taxon>Neoptera</taxon>
        <taxon>Polyneoptera</taxon>
        <taxon>Dictyoptera</taxon>
        <taxon>Blattodea</taxon>
        <taxon>Blattoidea</taxon>
        <taxon>Termitoidae</taxon>
        <taxon>Termopsidae</taxon>
        <taxon>Zootermopsis</taxon>
    </lineage>
</organism>
<dbReference type="EMBL" id="KK853018">
    <property type="protein sequence ID" value="KDR12422.1"/>
    <property type="molecule type" value="Genomic_DNA"/>
</dbReference>
<accession>A0A067QS48</accession>
<comment type="similarity">
    <text evidence="1">Belongs to the TPRG1 family.</text>
</comment>
<dbReference type="GO" id="GO:0005737">
    <property type="term" value="C:cytoplasm"/>
    <property type="evidence" value="ECO:0007669"/>
    <property type="project" value="TreeGrafter"/>
</dbReference>
<dbReference type="PANTHER" id="PTHR31108">
    <property type="entry name" value="TUMOR PROTEIN P63-REGULATED GENE 1-LIKE PROTEIN"/>
    <property type="match status" value="1"/>
</dbReference>
<evidence type="ECO:0000313" key="4">
    <source>
        <dbReference type="Proteomes" id="UP000027135"/>
    </source>
</evidence>
<protein>
    <submittedName>
        <fullName evidence="3">Tumor protein p63-regulated gene 1-like protein</fullName>
    </submittedName>
</protein>
<dbReference type="Proteomes" id="UP000027135">
    <property type="component" value="Unassembled WGS sequence"/>
</dbReference>
<dbReference type="InterPro" id="IPR034753">
    <property type="entry name" value="hSac2"/>
</dbReference>
<dbReference type="AlphaFoldDB" id="A0A067QS48"/>
<keyword evidence="4" id="KW-1185">Reference proteome</keyword>
<dbReference type="OrthoDB" id="10012704at2759"/>
<sequence>MDLSNENLLEEGPGADFQGATLQIHQDSYLCSRSPSSLENEVSVAKLSVSPDASRLLLVEREAGKRGGSIDENGLKPGVSSGVGVVAPIISIPKRISEKFKRTRSKSDTPLQSNAICQKPILEEDEAKYFFAYRDSLVQNAIKECISGLVTPDEDGEILGSWLLTEISFWDHEKERLILLTTKVLITVKYDFIALKQLEFRKVSLDLVDTLIIGDLIYPSGSIVPRLNGLTSGVMTVVKGCLLRPLQERWTQSNTEKDFCSSAFDYISFEPRSRNIRGLRAMWNNGEPLTFIKKWNPFNNDIPWTTYTSHPLLWRKDSTNSASEIYDIDDFAQNIVSAVEKAQTINIRSSHCNIEHKPIVLENYVGIGSLIHNRNSLGFFKVRGKFSF</sequence>